<dbReference type="GO" id="GO:0004526">
    <property type="term" value="F:ribonuclease P activity"/>
    <property type="evidence" value="ECO:0007669"/>
    <property type="project" value="TreeGrafter"/>
</dbReference>
<proteinExistence type="predicted"/>
<accession>A0A5J6VKX6</accession>
<protein>
    <recommendedName>
        <fullName evidence="2">RNase NYN domain-containing protein</fullName>
    </recommendedName>
</protein>
<dbReference type="GO" id="GO:0001682">
    <property type="term" value="P:tRNA 5'-leader removal"/>
    <property type="evidence" value="ECO:0007669"/>
    <property type="project" value="TreeGrafter"/>
</dbReference>
<organism evidence="1">
    <name type="scientific">Megaviridae environmental sample</name>
    <dbReference type="NCBI Taxonomy" id="1737588"/>
    <lineage>
        <taxon>Viruses</taxon>
        <taxon>Varidnaviria</taxon>
        <taxon>Bamfordvirae</taxon>
        <taxon>Nucleocytoviricota</taxon>
        <taxon>Megaviricetes</taxon>
        <taxon>Imitervirales</taxon>
        <taxon>Mimiviridae</taxon>
        <taxon>environmental samples</taxon>
    </lineage>
</organism>
<reference evidence="1" key="1">
    <citation type="journal article" date="2019" name="Philos. Trans. R. Soc. Lond., B, Biol. Sci.">
        <title>Targeted metagenomic recovery of four divergent viruses reveals shared and distinctive characteristics of giant viruses of marine eukaryotes.</title>
        <authorList>
            <person name="Needham D.M."/>
            <person name="Poirier C."/>
            <person name="Hehenberger E."/>
            <person name="Jimenez V."/>
            <person name="Swalwell J.E."/>
            <person name="Santoro A.E."/>
            <person name="Worden A.Z."/>
        </authorList>
    </citation>
    <scope>NUCLEOTIDE SEQUENCE</scope>
    <source>
        <strain evidence="1">MPacV-611</strain>
    </source>
</reference>
<dbReference type="Gene3D" id="3.40.50.11980">
    <property type="match status" value="1"/>
</dbReference>
<evidence type="ECO:0000313" key="1">
    <source>
        <dbReference type="EMBL" id="QFG74583.1"/>
    </source>
</evidence>
<name>A0A5J6VKX6_9VIRU</name>
<evidence type="ECO:0008006" key="2">
    <source>
        <dbReference type="Google" id="ProtNLM"/>
    </source>
</evidence>
<sequence length="328" mass="38961">MSILREFSQNLDTMTLKEFTGIKTQFENSKSSEKHIRSFNTLVLRYHIINNNIYEVNKFINSHKNLMKRDYLEYIKYIYTINNDEAIQIFKLIINKFTILDSDIKFIVINGIHNLIKFMSGFYLKYDMNASSVKDLTMLKYYNPINDKSRILKLVESKLQKNSASDLKKKLTNVDIVIDGGNIAHYDGGKLNYKYFYNIIKLVCEKFENPLLIIHKRHTKNTTVMNTIKTFKINFYETSYGINDDYYIIYSIIFNNCYVLTLDNYKDHIHFIEKSCNDINNKIRNYIDEKIIKYSNKHIDEIPEYSACIQYIDNVIYVPTRSGFIKFD</sequence>
<dbReference type="EMBL" id="MN448289">
    <property type="protein sequence ID" value="QFG74583.1"/>
    <property type="molecule type" value="Genomic_DNA"/>
</dbReference>
<dbReference type="PANTHER" id="PTHR13547:SF1">
    <property type="entry name" value="MITOCHONDRIAL RIBONUCLEASE P CATALYTIC SUBUNIT"/>
    <property type="match status" value="1"/>
</dbReference>
<dbReference type="PANTHER" id="PTHR13547">
    <property type="match status" value="1"/>
</dbReference>